<sequence length="948" mass="106924">MTGHNITTINIYIVICTSDNLVVAKFNSNHVSENERGYVVPISKLDVLAVVYRGFEIEIRVSTEYIDTQYIKLKARKAREKKMRAACKNTFASKDTAVNLVDDDICANDVQNIPLPGEPACSFRERPAKQASFKRKKEHSDNKKTVDETSDIQCKKHFTNDSIESNDLEQQANGEIDDNWKLDNSEDKAQGDTDDDCTRIASKEKRILGSPLVIDMLSDSVTSINLPQIFEQEQRTRLGETICNEAFELNALFNKDARMTVADPINSKYDTHMRIKHLKQASSVSSSTAKNDGSKEASDNRLEDINVNNNISSPMRRELVKDGSSTSDRSSDIEARGSPNYKVNSRRRRGNRKAPKVYCIRNIVIVIMESGNRLCFTGKLLVKVLYGAVKIYGSILNSLTGPTEVYSPRGYSNIAIETSEEFPEGSVDEVWTTLAAEGITRDLESELQINVDNVRPGMAVLVLQNFENNLTLFLKTHFPYFRLFPNVKNPHYFSWTDPKRAEIILQSNLRLEQNDDFNYRRLITDPCITTDVAEKMLSRWRANEWSCTLIAGGKNVGKSTSVRCLINSLLRTSEKVVLVDVDPGQAECTPSGCISYSLIEEPLMGPNFTHLKAPVYQLFIDDISVSRCVTRYLEGIKMLIERLKESPVLSRLPIVVNTMGFTQSLGWDIAIFTIKLIRPSIILQIMSSKKKNNYNDVLSAEVVNKQECTWTFCDERFINWNRPCEHDLCIIYSQAETVAARTNEWNMQPYQKRELVMMSYLSGIVRDENDSLQYNTGPSLSINEAVPYTAPFSSLRIIPQRLFGVPASRALSVINGNIVALCGIDLTEESAQESEGISSLRVLTQRSPLCTCYGFESSLKEYYEPMYCVGIIRGVDMERQEVFINTPLPLSMMQHVNCLAGCIPVPPALLQLHQGAPYVGGNAALPTSREPRRGYFRMRYQNKPSKSQ</sequence>
<feature type="compositionally biased region" description="Polar residues" evidence="7">
    <location>
        <begin position="280"/>
        <end position="291"/>
    </location>
</feature>
<protein>
    <recommendedName>
        <fullName evidence="6">Polynucleotide 5'-hydroxyl-kinase NOL9</fullName>
    </recommendedName>
</protein>
<keyword evidence="2" id="KW-0808">Transferase</keyword>
<feature type="region of interest" description="Disordered" evidence="7">
    <location>
        <begin position="279"/>
        <end position="349"/>
    </location>
</feature>
<dbReference type="Proteomes" id="UP000310200">
    <property type="component" value="Unassembled WGS sequence"/>
</dbReference>
<dbReference type="InterPro" id="IPR045116">
    <property type="entry name" value="Clp1/Grc3"/>
</dbReference>
<dbReference type="InterPro" id="IPR032319">
    <property type="entry name" value="CLP1_P"/>
</dbReference>
<dbReference type="GO" id="GO:0000448">
    <property type="term" value="P:cleavage in ITS2 between 5.8S rRNA and LSU-rRNA of tricistronic rRNA transcript (SSU-rRNA, 5.8S rRNA, LSU-rRNA)"/>
    <property type="evidence" value="ECO:0007669"/>
    <property type="project" value="TreeGrafter"/>
</dbReference>
<keyword evidence="4 10" id="KW-0418">Kinase</keyword>
<feature type="compositionally biased region" description="Basic and acidic residues" evidence="7">
    <location>
        <begin position="178"/>
        <end position="196"/>
    </location>
</feature>
<dbReference type="Gene3D" id="3.40.50.300">
    <property type="entry name" value="P-loop containing nucleotide triphosphate hydrolases"/>
    <property type="match status" value="1"/>
</dbReference>
<reference evidence="10 11" key="1">
    <citation type="journal article" date="2019" name="Philos. Trans. R. Soc. Lond., B, Biol. Sci.">
        <title>Ant behaviour and brain gene expression of defending hosts depend on the ecological success of the intruding social parasite.</title>
        <authorList>
            <person name="Kaur R."/>
            <person name="Stoldt M."/>
            <person name="Jongepier E."/>
            <person name="Feldmeyer B."/>
            <person name="Menzel F."/>
            <person name="Bornberg-Bauer E."/>
            <person name="Foitzik S."/>
        </authorList>
    </citation>
    <scope>NUCLEOTIDE SEQUENCE [LARGE SCALE GENOMIC DNA]</scope>
    <source>
        <tissue evidence="10">Whole body</tissue>
    </source>
</reference>
<feature type="domain" description="NOL9 N-terminal" evidence="9">
    <location>
        <begin position="354"/>
        <end position="509"/>
    </location>
</feature>
<evidence type="ECO:0000313" key="10">
    <source>
        <dbReference type="EMBL" id="TGZ54530.1"/>
    </source>
</evidence>
<gene>
    <name evidence="10" type="ORF">DBV15_04622</name>
</gene>
<feature type="region of interest" description="Disordered" evidence="7">
    <location>
        <begin position="126"/>
        <end position="149"/>
    </location>
</feature>
<feature type="region of interest" description="Disordered" evidence="7">
    <location>
        <begin position="163"/>
        <end position="196"/>
    </location>
</feature>
<dbReference type="STRING" id="300112.A0A4S2KX09"/>
<evidence type="ECO:0000256" key="2">
    <source>
        <dbReference type="ARBA" id="ARBA00022679"/>
    </source>
</evidence>
<keyword evidence="11" id="KW-1185">Reference proteome</keyword>
<dbReference type="Pfam" id="PF16575">
    <property type="entry name" value="CLP1_P"/>
    <property type="match status" value="1"/>
</dbReference>
<evidence type="ECO:0000256" key="4">
    <source>
        <dbReference type="ARBA" id="ARBA00022777"/>
    </source>
</evidence>
<evidence type="ECO:0000256" key="3">
    <source>
        <dbReference type="ARBA" id="ARBA00022741"/>
    </source>
</evidence>
<dbReference type="PANTHER" id="PTHR12755">
    <property type="entry name" value="CLEAVAGE/POLYADENYLATION FACTOR IA SUBUNIT CLP1P"/>
    <property type="match status" value="1"/>
</dbReference>
<keyword evidence="5" id="KW-0067">ATP-binding</keyword>
<evidence type="ECO:0000256" key="7">
    <source>
        <dbReference type="SAM" id="MobiDB-lite"/>
    </source>
</evidence>
<dbReference type="GO" id="GO:0005634">
    <property type="term" value="C:nucleus"/>
    <property type="evidence" value="ECO:0007669"/>
    <property type="project" value="TreeGrafter"/>
</dbReference>
<dbReference type="GO" id="GO:0051731">
    <property type="term" value="F:polynucleotide 5'-hydroxyl-kinase activity"/>
    <property type="evidence" value="ECO:0007669"/>
    <property type="project" value="InterPro"/>
</dbReference>
<name>A0A4S2KX09_9HYME</name>
<evidence type="ECO:0000259" key="9">
    <source>
        <dbReference type="Pfam" id="PF24419"/>
    </source>
</evidence>
<evidence type="ECO:0000256" key="1">
    <source>
        <dbReference type="ARBA" id="ARBA00011003"/>
    </source>
</evidence>
<dbReference type="InterPro" id="IPR057573">
    <property type="entry name" value="NOL9_N"/>
</dbReference>
<comment type="similarity">
    <text evidence="1">Belongs to the Clp1 family. NOL9/GRC3 subfamily.</text>
</comment>
<organism evidence="10 11">
    <name type="scientific">Temnothorax longispinosus</name>
    <dbReference type="NCBI Taxonomy" id="300112"/>
    <lineage>
        <taxon>Eukaryota</taxon>
        <taxon>Metazoa</taxon>
        <taxon>Ecdysozoa</taxon>
        <taxon>Arthropoda</taxon>
        <taxon>Hexapoda</taxon>
        <taxon>Insecta</taxon>
        <taxon>Pterygota</taxon>
        <taxon>Neoptera</taxon>
        <taxon>Endopterygota</taxon>
        <taxon>Hymenoptera</taxon>
        <taxon>Apocrita</taxon>
        <taxon>Aculeata</taxon>
        <taxon>Formicoidea</taxon>
        <taxon>Formicidae</taxon>
        <taxon>Myrmicinae</taxon>
        <taxon>Temnothorax</taxon>
    </lineage>
</organism>
<accession>A0A4S2KX09</accession>
<evidence type="ECO:0000259" key="8">
    <source>
        <dbReference type="Pfam" id="PF16575"/>
    </source>
</evidence>
<evidence type="ECO:0000313" key="11">
    <source>
        <dbReference type="Proteomes" id="UP000310200"/>
    </source>
</evidence>
<feature type="compositionally biased region" description="Polar residues" evidence="7">
    <location>
        <begin position="163"/>
        <end position="173"/>
    </location>
</feature>
<proteinExistence type="inferred from homology"/>
<dbReference type="SUPFAM" id="SSF52540">
    <property type="entry name" value="P-loop containing nucleoside triphosphate hydrolases"/>
    <property type="match status" value="1"/>
</dbReference>
<dbReference type="EMBL" id="QBLH01000651">
    <property type="protein sequence ID" value="TGZ54530.1"/>
    <property type="molecule type" value="Genomic_DNA"/>
</dbReference>
<dbReference type="InterPro" id="IPR027417">
    <property type="entry name" value="P-loop_NTPase"/>
</dbReference>
<dbReference type="AlphaFoldDB" id="A0A4S2KX09"/>
<evidence type="ECO:0000256" key="6">
    <source>
        <dbReference type="ARBA" id="ARBA00071212"/>
    </source>
</evidence>
<feature type="domain" description="Clp1 P-loop" evidence="8">
    <location>
        <begin position="552"/>
        <end position="699"/>
    </location>
</feature>
<dbReference type="Pfam" id="PF24419">
    <property type="entry name" value="Cupin_NOL9"/>
    <property type="match status" value="1"/>
</dbReference>
<dbReference type="GO" id="GO:0005524">
    <property type="term" value="F:ATP binding"/>
    <property type="evidence" value="ECO:0007669"/>
    <property type="project" value="UniProtKB-KW"/>
</dbReference>
<feature type="compositionally biased region" description="Basic and acidic residues" evidence="7">
    <location>
        <begin position="138"/>
        <end position="147"/>
    </location>
</feature>
<keyword evidence="3" id="KW-0547">Nucleotide-binding</keyword>
<feature type="compositionally biased region" description="Basic and acidic residues" evidence="7">
    <location>
        <begin position="292"/>
        <end position="304"/>
    </location>
</feature>
<evidence type="ECO:0000256" key="5">
    <source>
        <dbReference type="ARBA" id="ARBA00022840"/>
    </source>
</evidence>
<comment type="caution">
    <text evidence="10">The sequence shown here is derived from an EMBL/GenBank/DDBJ whole genome shotgun (WGS) entry which is preliminary data.</text>
</comment>
<dbReference type="PANTHER" id="PTHR12755:SF3">
    <property type="entry name" value="POLYNUCLEOTIDE 5'-HYDROXYL-KINASE NOL9"/>
    <property type="match status" value="1"/>
</dbReference>